<evidence type="ECO:0000256" key="1">
    <source>
        <dbReference type="SAM" id="Phobius"/>
    </source>
</evidence>
<keyword evidence="1" id="KW-1133">Transmembrane helix</keyword>
<keyword evidence="3" id="KW-1185">Reference proteome</keyword>
<organism evidence="2 3">
    <name type="scientific">Bugula neritina</name>
    <name type="common">Brown bryozoan</name>
    <name type="synonym">Sertularia neritina</name>
    <dbReference type="NCBI Taxonomy" id="10212"/>
    <lineage>
        <taxon>Eukaryota</taxon>
        <taxon>Metazoa</taxon>
        <taxon>Spiralia</taxon>
        <taxon>Lophotrochozoa</taxon>
        <taxon>Bryozoa</taxon>
        <taxon>Gymnolaemata</taxon>
        <taxon>Cheilostomatida</taxon>
        <taxon>Flustrina</taxon>
        <taxon>Buguloidea</taxon>
        <taxon>Bugulidae</taxon>
        <taxon>Bugula</taxon>
    </lineage>
</organism>
<dbReference type="InterPro" id="IPR049352">
    <property type="entry name" value="Rost"/>
</dbReference>
<reference evidence="2" key="1">
    <citation type="submission" date="2020-06" db="EMBL/GenBank/DDBJ databases">
        <title>Draft genome of Bugula neritina, a colonial animal packing powerful symbionts and potential medicines.</title>
        <authorList>
            <person name="Rayko M."/>
        </authorList>
    </citation>
    <scope>NUCLEOTIDE SEQUENCE [LARGE SCALE GENOMIC DNA]</scope>
    <source>
        <strain evidence="2">Kwan_BN1</strain>
    </source>
</reference>
<dbReference type="PANTHER" id="PTHR12242">
    <property type="entry name" value="OS02G0130600 PROTEIN-RELATED"/>
    <property type="match status" value="1"/>
</dbReference>
<proteinExistence type="predicted"/>
<dbReference type="Proteomes" id="UP000593567">
    <property type="component" value="Unassembled WGS sequence"/>
</dbReference>
<dbReference type="Pfam" id="PF21534">
    <property type="entry name" value="Rost"/>
    <property type="match status" value="1"/>
</dbReference>
<evidence type="ECO:0000313" key="3">
    <source>
        <dbReference type="Proteomes" id="UP000593567"/>
    </source>
</evidence>
<comment type="caution">
    <text evidence="2">The sequence shown here is derived from an EMBL/GenBank/DDBJ whole genome shotgun (WGS) entry which is preliminary data.</text>
</comment>
<evidence type="ECO:0008006" key="4">
    <source>
        <dbReference type="Google" id="ProtNLM"/>
    </source>
</evidence>
<keyword evidence="1" id="KW-0472">Membrane</keyword>
<name>A0A7J7JJQ4_BUGNE</name>
<feature type="transmembrane region" description="Helical" evidence="1">
    <location>
        <begin position="59"/>
        <end position="77"/>
    </location>
</feature>
<accession>A0A7J7JJQ4</accession>
<keyword evidence="1" id="KW-0812">Transmembrane</keyword>
<feature type="transmembrane region" description="Helical" evidence="1">
    <location>
        <begin position="188"/>
        <end position="208"/>
    </location>
</feature>
<gene>
    <name evidence="2" type="ORF">EB796_015350</name>
</gene>
<dbReference type="EMBL" id="VXIV02002296">
    <property type="protein sequence ID" value="KAF6026345.1"/>
    <property type="molecule type" value="Genomic_DNA"/>
</dbReference>
<dbReference type="AlphaFoldDB" id="A0A7J7JJQ4"/>
<dbReference type="GO" id="GO:0016020">
    <property type="term" value="C:membrane"/>
    <property type="evidence" value="ECO:0007669"/>
    <property type="project" value="TreeGrafter"/>
</dbReference>
<evidence type="ECO:0000313" key="2">
    <source>
        <dbReference type="EMBL" id="KAF6026345.1"/>
    </source>
</evidence>
<feature type="transmembrane region" description="Helical" evidence="1">
    <location>
        <begin position="35"/>
        <end position="53"/>
    </location>
</feature>
<protein>
    <recommendedName>
        <fullName evidence="4">Protein rolling stone</fullName>
    </recommendedName>
</protein>
<feature type="transmembrane region" description="Helical" evidence="1">
    <location>
        <begin position="128"/>
        <end position="150"/>
    </location>
</feature>
<feature type="transmembrane region" description="Helical" evidence="1">
    <location>
        <begin position="228"/>
        <end position="249"/>
    </location>
</feature>
<dbReference type="OrthoDB" id="419711at2759"/>
<sequence>MALLTAIKSSYGGFKYQSDAMFYNSGFCVSSRSLLYFRVFASIFHWLILIIRILEDERLSAFCYLTNIVYLCCALYYTMAAHNTINQPDRLIPLYHKLIPSSQVFRMDKVCYEEKGSSVVQFSCVLQWLLHSLVLNLSILVSVMYFLLIYNPMTDVLGLTNISRHILNSVFILIEFTFNSIAVKFVHIIYGLVLSALYTVFTIVFYYIQSPPENYIYKIVNWDDPLKTGTLVGILMIFAIVLKALLVIASRLKFRFLIPPRDTSEQTFLV</sequence>